<accession>A0ABQ1L5E2</accession>
<dbReference type="RefSeq" id="WP_188483896.1">
    <property type="nucleotide sequence ID" value="NZ_BMFC01000016.1"/>
</dbReference>
<reference evidence="2" key="1">
    <citation type="journal article" date="2019" name="Int. J. Syst. Evol. Microbiol.">
        <title>The Global Catalogue of Microorganisms (GCM) 10K type strain sequencing project: providing services to taxonomists for standard genome sequencing and annotation.</title>
        <authorList>
            <consortium name="The Broad Institute Genomics Platform"/>
            <consortium name="The Broad Institute Genome Sequencing Center for Infectious Disease"/>
            <person name="Wu L."/>
            <person name="Ma J."/>
        </authorList>
    </citation>
    <scope>NUCLEOTIDE SEQUENCE [LARGE SCALE GENOMIC DNA]</scope>
    <source>
        <strain evidence="2">CGMCC 1.12478</strain>
    </source>
</reference>
<protein>
    <submittedName>
        <fullName evidence="1">Uncharacterized protein</fullName>
    </submittedName>
</protein>
<evidence type="ECO:0000313" key="1">
    <source>
        <dbReference type="EMBL" id="GGC19543.1"/>
    </source>
</evidence>
<proteinExistence type="predicted"/>
<keyword evidence="2" id="KW-1185">Reference proteome</keyword>
<organism evidence="1 2">
    <name type="scientific">Marivita lacus</name>
    <dbReference type="NCBI Taxonomy" id="1323742"/>
    <lineage>
        <taxon>Bacteria</taxon>
        <taxon>Pseudomonadati</taxon>
        <taxon>Pseudomonadota</taxon>
        <taxon>Alphaproteobacteria</taxon>
        <taxon>Rhodobacterales</taxon>
        <taxon>Roseobacteraceae</taxon>
        <taxon>Marivita</taxon>
    </lineage>
</organism>
<name>A0ABQ1L5E2_9RHOB</name>
<dbReference type="Proteomes" id="UP000645462">
    <property type="component" value="Unassembled WGS sequence"/>
</dbReference>
<dbReference type="EMBL" id="BMFC01000016">
    <property type="protein sequence ID" value="GGC19543.1"/>
    <property type="molecule type" value="Genomic_DNA"/>
</dbReference>
<sequence length="264" mass="28062">MSLTRLAMRLAAARALRDRTLAGARVFDSAVDPIDQTIAEQRLPLLVLTTDEHALEVSGRDLGSGTHRCDLVIELAIAARVEVPAEDGQGDQITIAIPHTDEGMELTLDIMEHQVVSALTWDDTPWARVWMALVPRVHQRLSRRGASSENGVRFAARQLVLTCDLIDAPVGGAPLPHSGVWAEVLSMMEADPAMAGLARLIRAEIEGTLVPEWRRAAHALGVPLEVSDGLGLGAGDASLVDPVAFIMGAISTGAGLVTVTEDAP</sequence>
<evidence type="ECO:0000313" key="2">
    <source>
        <dbReference type="Proteomes" id="UP000645462"/>
    </source>
</evidence>
<gene>
    <name evidence="1" type="ORF">GCM10011363_40320</name>
</gene>
<comment type="caution">
    <text evidence="1">The sequence shown here is derived from an EMBL/GenBank/DDBJ whole genome shotgun (WGS) entry which is preliminary data.</text>
</comment>